<keyword evidence="1" id="KW-1133">Transmembrane helix</keyword>
<accession>A0A1Y5F6P1</accession>
<reference evidence="3" key="1">
    <citation type="journal article" date="2017" name="Proc. Natl. Acad. Sci. U.S.A.">
        <title>Simulation of Deepwater Horizon oil plume reveals substrate specialization within a complex community of hydrocarbon-degraders.</title>
        <authorList>
            <person name="Hu P."/>
            <person name="Dubinsky E.A."/>
            <person name="Probst A.J."/>
            <person name="Wang J."/>
            <person name="Sieber C.M.K."/>
            <person name="Tom L.M."/>
            <person name="Gardinali P."/>
            <person name="Banfield J.F."/>
            <person name="Atlas R.M."/>
            <person name="Andersen G.L."/>
        </authorList>
    </citation>
    <scope>NUCLEOTIDE SEQUENCE [LARGE SCALE GENOMIC DNA]</scope>
</reference>
<comment type="caution">
    <text evidence="2">The sequence shown here is derived from an EMBL/GenBank/DDBJ whole genome shotgun (WGS) entry which is preliminary data.</text>
</comment>
<keyword evidence="1" id="KW-0812">Transmembrane</keyword>
<dbReference type="EMBL" id="MAAO01000015">
    <property type="protein sequence ID" value="OUR93729.1"/>
    <property type="molecule type" value="Genomic_DNA"/>
</dbReference>
<evidence type="ECO:0000313" key="2">
    <source>
        <dbReference type="EMBL" id="OUR93729.1"/>
    </source>
</evidence>
<evidence type="ECO:0000313" key="3">
    <source>
        <dbReference type="Proteomes" id="UP000196531"/>
    </source>
</evidence>
<sequence length="117" mass="13575">MFDQELECCGAEFEKNHISFFGLLTLSFPVIVISFVLLVILSPLRLFKKRFQILETLFRSCMKLISEKPLMAKTKCSLAGSMFKVSPRLSGLTFKYFNFSIYLFVWILILTLLKVVF</sequence>
<dbReference type="AlphaFoldDB" id="A0A1Y5F6P1"/>
<feature type="transmembrane region" description="Helical" evidence="1">
    <location>
        <begin position="20"/>
        <end position="41"/>
    </location>
</feature>
<organism evidence="2 3">
    <name type="scientific">Halobacteriovorax marinus</name>
    <dbReference type="NCBI Taxonomy" id="97084"/>
    <lineage>
        <taxon>Bacteria</taxon>
        <taxon>Pseudomonadati</taxon>
        <taxon>Bdellovibrionota</taxon>
        <taxon>Bacteriovoracia</taxon>
        <taxon>Bacteriovoracales</taxon>
        <taxon>Halobacteriovoraceae</taxon>
        <taxon>Halobacteriovorax</taxon>
    </lineage>
</organism>
<gene>
    <name evidence="2" type="ORF">A9Q84_19905</name>
</gene>
<keyword evidence="1" id="KW-0472">Membrane</keyword>
<name>A0A1Y5F6P1_9BACT</name>
<proteinExistence type="predicted"/>
<dbReference type="Proteomes" id="UP000196531">
    <property type="component" value="Unassembled WGS sequence"/>
</dbReference>
<protein>
    <submittedName>
        <fullName evidence="2">Uncharacterized protein</fullName>
    </submittedName>
</protein>
<evidence type="ECO:0000256" key="1">
    <source>
        <dbReference type="SAM" id="Phobius"/>
    </source>
</evidence>
<feature type="transmembrane region" description="Helical" evidence="1">
    <location>
        <begin position="96"/>
        <end position="116"/>
    </location>
</feature>